<dbReference type="EMBL" id="BAAAKJ010000241">
    <property type="protein sequence ID" value="GAA1401794.1"/>
    <property type="molecule type" value="Genomic_DNA"/>
</dbReference>
<keyword evidence="3" id="KW-1185">Reference proteome</keyword>
<name>A0ABN1Y9S7_9ACTN</name>
<keyword evidence="1" id="KW-0472">Membrane</keyword>
<comment type="caution">
    <text evidence="2">The sequence shown here is derived from an EMBL/GenBank/DDBJ whole genome shotgun (WGS) entry which is preliminary data.</text>
</comment>
<evidence type="ECO:0000313" key="2">
    <source>
        <dbReference type="EMBL" id="GAA1401794.1"/>
    </source>
</evidence>
<protein>
    <submittedName>
        <fullName evidence="2">Uncharacterized protein</fullName>
    </submittedName>
</protein>
<dbReference type="Proteomes" id="UP001499863">
    <property type="component" value="Unassembled WGS sequence"/>
</dbReference>
<keyword evidence="1" id="KW-0812">Transmembrane</keyword>
<organism evidence="2 3">
    <name type="scientific">Kitasatospora putterlickiae</name>
    <dbReference type="NCBI Taxonomy" id="221725"/>
    <lineage>
        <taxon>Bacteria</taxon>
        <taxon>Bacillati</taxon>
        <taxon>Actinomycetota</taxon>
        <taxon>Actinomycetes</taxon>
        <taxon>Kitasatosporales</taxon>
        <taxon>Streptomycetaceae</taxon>
        <taxon>Kitasatospora</taxon>
    </lineage>
</organism>
<sequence>MVQSARTITKGGRMTAQRRRRIVWWLRGLALLAVLVYLPGLHASRSGGLVEVQRLLDHPVALIGSAVALTVVSMVIGFEFRTQWSRVGCAVLLMPLVAAGAAVVFLASLFDGGRPVDRKAAPDRPDHVLTVTDTAFSIDPVYHVELLTGTGWSARHWDLGQWDEYDPRGYFERAEWTGPHQITVTTDRTVTVYTVDQATGRPSVAQP</sequence>
<proteinExistence type="predicted"/>
<evidence type="ECO:0000313" key="3">
    <source>
        <dbReference type="Proteomes" id="UP001499863"/>
    </source>
</evidence>
<feature type="transmembrane region" description="Helical" evidence="1">
    <location>
        <begin position="60"/>
        <end position="78"/>
    </location>
</feature>
<reference evidence="2 3" key="1">
    <citation type="journal article" date="2019" name="Int. J. Syst. Evol. Microbiol.">
        <title>The Global Catalogue of Microorganisms (GCM) 10K type strain sequencing project: providing services to taxonomists for standard genome sequencing and annotation.</title>
        <authorList>
            <consortium name="The Broad Institute Genomics Platform"/>
            <consortium name="The Broad Institute Genome Sequencing Center for Infectious Disease"/>
            <person name="Wu L."/>
            <person name="Ma J."/>
        </authorList>
    </citation>
    <scope>NUCLEOTIDE SEQUENCE [LARGE SCALE GENOMIC DNA]</scope>
    <source>
        <strain evidence="2 3">JCM 12393</strain>
    </source>
</reference>
<keyword evidence="1" id="KW-1133">Transmembrane helix</keyword>
<gene>
    <name evidence="2" type="ORF">GCM10009639_44590</name>
</gene>
<evidence type="ECO:0000256" key="1">
    <source>
        <dbReference type="SAM" id="Phobius"/>
    </source>
</evidence>
<feature type="transmembrane region" description="Helical" evidence="1">
    <location>
        <begin position="90"/>
        <end position="110"/>
    </location>
</feature>
<accession>A0ABN1Y9S7</accession>
<feature type="transmembrane region" description="Helical" evidence="1">
    <location>
        <begin position="21"/>
        <end position="40"/>
    </location>
</feature>